<name>A0A4Y2T6C7_ARAVE</name>
<proteinExistence type="predicted"/>
<keyword evidence="2" id="KW-1185">Reference proteome</keyword>
<organism evidence="1 2">
    <name type="scientific">Araneus ventricosus</name>
    <name type="common">Orbweaver spider</name>
    <name type="synonym">Epeira ventricosa</name>
    <dbReference type="NCBI Taxonomy" id="182803"/>
    <lineage>
        <taxon>Eukaryota</taxon>
        <taxon>Metazoa</taxon>
        <taxon>Ecdysozoa</taxon>
        <taxon>Arthropoda</taxon>
        <taxon>Chelicerata</taxon>
        <taxon>Arachnida</taxon>
        <taxon>Araneae</taxon>
        <taxon>Araneomorphae</taxon>
        <taxon>Entelegynae</taxon>
        <taxon>Araneoidea</taxon>
        <taxon>Araneidae</taxon>
        <taxon>Araneus</taxon>
    </lineage>
</organism>
<dbReference type="Proteomes" id="UP000499080">
    <property type="component" value="Unassembled WGS sequence"/>
</dbReference>
<reference evidence="1 2" key="1">
    <citation type="journal article" date="2019" name="Sci. Rep.">
        <title>Orb-weaving spider Araneus ventricosus genome elucidates the spidroin gene catalogue.</title>
        <authorList>
            <person name="Kono N."/>
            <person name="Nakamura H."/>
            <person name="Ohtoshi R."/>
            <person name="Moran D.A.P."/>
            <person name="Shinohara A."/>
            <person name="Yoshida Y."/>
            <person name="Fujiwara M."/>
            <person name="Mori M."/>
            <person name="Tomita M."/>
            <person name="Arakawa K."/>
        </authorList>
    </citation>
    <scope>NUCLEOTIDE SEQUENCE [LARGE SCALE GENOMIC DNA]</scope>
</reference>
<comment type="caution">
    <text evidence="1">The sequence shown here is derived from an EMBL/GenBank/DDBJ whole genome shotgun (WGS) entry which is preliminary data.</text>
</comment>
<evidence type="ECO:0000313" key="1">
    <source>
        <dbReference type="EMBL" id="GBN94695.1"/>
    </source>
</evidence>
<gene>
    <name evidence="1" type="ORF">AVEN_55878_1</name>
</gene>
<sequence length="73" mass="8481">MVFIFCFLPTQFDLPSEIQKTPEEDIGSKLISLSSENLDLVSSKEDEEVRFESADLAFSKKYEEYISLIRLNR</sequence>
<protein>
    <submittedName>
        <fullName evidence="1">Uncharacterized protein</fullName>
    </submittedName>
</protein>
<accession>A0A4Y2T6C7</accession>
<feature type="non-terminal residue" evidence="1">
    <location>
        <position position="73"/>
    </location>
</feature>
<dbReference type="AlphaFoldDB" id="A0A4Y2T6C7"/>
<dbReference type="EMBL" id="BGPR01025626">
    <property type="protein sequence ID" value="GBN94695.1"/>
    <property type="molecule type" value="Genomic_DNA"/>
</dbReference>
<evidence type="ECO:0000313" key="2">
    <source>
        <dbReference type="Proteomes" id="UP000499080"/>
    </source>
</evidence>